<accession>A0A840IJ04</accession>
<dbReference type="AlphaFoldDB" id="A0A840IJ04"/>
<evidence type="ECO:0000313" key="2">
    <source>
        <dbReference type="Proteomes" id="UP000585272"/>
    </source>
</evidence>
<proteinExistence type="predicted"/>
<comment type="caution">
    <text evidence="1">The sequence shown here is derived from an EMBL/GenBank/DDBJ whole genome shotgun (WGS) entry which is preliminary data.</text>
</comment>
<reference evidence="1 2" key="1">
    <citation type="submission" date="2020-08" db="EMBL/GenBank/DDBJ databases">
        <title>Genomic Encyclopedia of Archaeal and Bacterial Type Strains, Phase II (KMG-II): from individual species to whole genera.</title>
        <authorList>
            <person name="Goeker M."/>
        </authorList>
    </citation>
    <scope>NUCLEOTIDE SEQUENCE [LARGE SCALE GENOMIC DNA]</scope>
    <source>
        <strain evidence="1 2">DSM 23288</strain>
    </source>
</reference>
<keyword evidence="2" id="KW-1185">Reference proteome</keyword>
<gene>
    <name evidence="1" type="ORF">BDZ31_003766</name>
</gene>
<evidence type="ECO:0008006" key="3">
    <source>
        <dbReference type="Google" id="ProtNLM"/>
    </source>
</evidence>
<dbReference type="Proteomes" id="UP000585272">
    <property type="component" value="Unassembled WGS sequence"/>
</dbReference>
<name>A0A840IJ04_9ACTN</name>
<dbReference type="RefSeq" id="WP_183343954.1">
    <property type="nucleotide sequence ID" value="NZ_JACHNU010000006.1"/>
</dbReference>
<dbReference type="EMBL" id="JACHNU010000006">
    <property type="protein sequence ID" value="MBB4664163.1"/>
    <property type="molecule type" value="Genomic_DNA"/>
</dbReference>
<protein>
    <recommendedName>
        <fullName evidence="3">SCP2 domain-containing protein</fullName>
    </recommendedName>
</protein>
<evidence type="ECO:0000313" key="1">
    <source>
        <dbReference type="EMBL" id="MBB4664163.1"/>
    </source>
</evidence>
<sequence>MSSAKDTRALIDQAVREFLAQVPALAPLKLVAGLELRGRGDIQMYRVEVPGPVIVRDIASDARVRIEVPRARFNELVAAGTIRAWREAIAHGDVKITGVEQIIRLIANVVAKQEERTRTRRARSA</sequence>
<organism evidence="1 2">
    <name type="scientific">Conexibacter arvalis</name>
    <dbReference type="NCBI Taxonomy" id="912552"/>
    <lineage>
        <taxon>Bacteria</taxon>
        <taxon>Bacillati</taxon>
        <taxon>Actinomycetota</taxon>
        <taxon>Thermoleophilia</taxon>
        <taxon>Solirubrobacterales</taxon>
        <taxon>Conexibacteraceae</taxon>
        <taxon>Conexibacter</taxon>
    </lineage>
</organism>